<dbReference type="Pfam" id="PF05973">
    <property type="entry name" value="Gp49"/>
    <property type="match status" value="1"/>
</dbReference>
<dbReference type="AlphaFoldDB" id="A0A0R1ZLH6"/>
<evidence type="ECO:0000313" key="2">
    <source>
        <dbReference type="Proteomes" id="UP000051679"/>
    </source>
</evidence>
<gene>
    <name evidence="1" type="ORF">FC18_GL001483</name>
</gene>
<sequence length="88" mass="10363">MQAVIEITEEKGLLVASHMLLVKKLDNNLYELRARQGKQYQRGLYFHVVGNEYLITHGFSKKTNQTPQREIDHAIELREEFYNGLKEE</sequence>
<organism evidence="1 2">
    <name type="scientific">Lacticaseibacillus sharpeae JCM 1186 = DSM 20505</name>
    <dbReference type="NCBI Taxonomy" id="1291052"/>
    <lineage>
        <taxon>Bacteria</taxon>
        <taxon>Bacillati</taxon>
        <taxon>Bacillota</taxon>
        <taxon>Bacilli</taxon>
        <taxon>Lactobacillales</taxon>
        <taxon>Lactobacillaceae</taxon>
        <taxon>Lacticaseibacillus</taxon>
    </lineage>
</organism>
<evidence type="ECO:0008006" key="3">
    <source>
        <dbReference type="Google" id="ProtNLM"/>
    </source>
</evidence>
<dbReference type="InterPro" id="IPR009241">
    <property type="entry name" value="HigB-like"/>
</dbReference>
<proteinExistence type="predicted"/>
<dbReference type="Proteomes" id="UP000051679">
    <property type="component" value="Unassembled WGS sequence"/>
</dbReference>
<keyword evidence="2" id="KW-1185">Reference proteome</keyword>
<reference evidence="1 2" key="1">
    <citation type="journal article" date="2015" name="Genome Announc.">
        <title>Expanding the biotechnology potential of lactobacilli through comparative genomics of 213 strains and associated genera.</title>
        <authorList>
            <person name="Sun Z."/>
            <person name="Harris H.M."/>
            <person name="McCann A."/>
            <person name="Guo C."/>
            <person name="Argimon S."/>
            <person name="Zhang W."/>
            <person name="Yang X."/>
            <person name="Jeffery I.B."/>
            <person name="Cooney J.C."/>
            <person name="Kagawa T.F."/>
            <person name="Liu W."/>
            <person name="Song Y."/>
            <person name="Salvetti E."/>
            <person name="Wrobel A."/>
            <person name="Rasinkangas P."/>
            <person name="Parkhill J."/>
            <person name="Rea M.C."/>
            <person name="O'Sullivan O."/>
            <person name="Ritari J."/>
            <person name="Douillard F.P."/>
            <person name="Paul Ross R."/>
            <person name="Yang R."/>
            <person name="Briner A.E."/>
            <person name="Felis G.E."/>
            <person name="de Vos W.M."/>
            <person name="Barrangou R."/>
            <person name="Klaenhammer T.R."/>
            <person name="Caufield P.W."/>
            <person name="Cui Y."/>
            <person name="Zhang H."/>
            <person name="O'Toole P.W."/>
        </authorList>
    </citation>
    <scope>NUCLEOTIDE SEQUENCE [LARGE SCALE GENOMIC DNA]</scope>
    <source>
        <strain evidence="1 2">DSM 20505</strain>
    </source>
</reference>
<dbReference type="EMBL" id="AYYO01000024">
    <property type="protein sequence ID" value="KRM55317.1"/>
    <property type="molecule type" value="Genomic_DNA"/>
</dbReference>
<protein>
    <recommendedName>
        <fullName evidence="3">Type II toxin-antitoxin system RelE/ParE family toxin</fullName>
    </recommendedName>
</protein>
<evidence type="ECO:0000313" key="1">
    <source>
        <dbReference type="EMBL" id="KRM55317.1"/>
    </source>
</evidence>
<dbReference type="PATRIC" id="fig|1291052.5.peg.1504"/>
<comment type="caution">
    <text evidence="1">The sequence shown here is derived from an EMBL/GenBank/DDBJ whole genome shotgun (WGS) entry which is preliminary data.</text>
</comment>
<name>A0A0R1ZLH6_9LACO</name>
<accession>A0A0R1ZLH6</accession>
<dbReference type="STRING" id="1291052.FC18_GL001483"/>